<protein>
    <submittedName>
        <fullName evidence="2">Uncharacterized protein</fullName>
    </submittedName>
</protein>
<sequence>MGFSQAIPVPYSMDPKKQICQFVPNSSRKESNPSGVPPKSTSISQKPHTVESAHSASGDSSKTFLSNRKNLRTQTKPR</sequence>
<organism evidence="2 3">
    <name type="scientific">Stylosanthes scabra</name>
    <dbReference type="NCBI Taxonomy" id="79078"/>
    <lineage>
        <taxon>Eukaryota</taxon>
        <taxon>Viridiplantae</taxon>
        <taxon>Streptophyta</taxon>
        <taxon>Embryophyta</taxon>
        <taxon>Tracheophyta</taxon>
        <taxon>Spermatophyta</taxon>
        <taxon>Magnoliopsida</taxon>
        <taxon>eudicotyledons</taxon>
        <taxon>Gunneridae</taxon>
        <taxon>Pentapetalae</taxon>
        <taxon>rosids</taxon>
        <taxon>fabids</taxon>
        <taxon>Fabales</taxon>
        <taxon>Fabaceae</taxon>
        <taxon>Papilionoideae</taxon>
        <taxon>50 kb inversion clade</taxon>
        <taxon>dalbergioids sensu lato</taxon>
        <taxon>Dalbergieae</taxon>
        <taxon>Pterocarpus clade</taxon>
        <taxon>Stylosanthes</taxon>
    </lineage>
</organism>
<evidence type="ECO:0000313" key="3">
    <source>
        <dbReference type="Proteomes" id="UP001341840"/>
    </source>
</evidence>
<feature type="compositionally biased region" description="Basic residues" evidence="1">
    <location>
        <begin position="69"/>
        <end position="78"/>
    </location>
</feature>
<dbReference type="Proteomes" id="UP001341840">
    <property type="component" value="Unassembled WGS sequence"/>
</dbReference>
<keyword evidence="3" id="KW-1185">Reference proteome</keyword>
<accession>A0ABU6Z4V0</accession>
<name>A0ABU6Z4V0_9FABA</name>
<evidence type="ECO:0000256" key="1">
    <source>
        <dbReference type="SAM" id="MobiDB-lite"/>
    </source>
</evidence>
<gene>
    <name evidence="2" type="ORF">PIB30_009213</name>
</gene>
<evidence type="ECO:0000313" key="2">
    <source>
        <dbReference type="EMBL" id="MED6216620.1"/>
    </source>
</evidence>
<feature type="region of interest" description="Disordered" evidence="1">
    <location>
        <begin position="25"/>
        <end position="78"/>
    </location>
</feature>
<comment type="caution">
    <text evidence="2">The sequence shown here is derived from an EMBL/GenBank/DDBJ whole genome shotgun (WGS) entry which is preliminary data.</text>
</comment>
<dbReference type="EMBL" id="JASCZI010271881">
    <property type="protein sequence ID" value="MED6216620.1"/>
    <property type="molecule type" value="Genomic_DNA"/>
</dbReference>
<feature type="compositionally biased region" description="Polar residues" evidence="1">
    <location>
        <begin position="39"/>
        <end position="68"/>
    </location>
</feature>
<proteinExistence type="predicted"/>
<reference evidence="2 3" key="1">
    <citation type="journal article" date="2023" name="Plants (Basel)">
        <title>Bridging the Gap: Combining Genomics and Transcriptomics Approaches to Understand Stylosanthes scabra, an Orphan Legume from the Brazilian Caatinga.</title>
        <authorList>
            <person name="Ferreira-Neto J.R.C."/>
            <person name="da Silva M.D."/>
            <person name="Binneck E."/>
            <person name="de Melo N.F."/>
            <person name="da Silva R.H."/>
            <person name="de Melo A.L.T.M."/>
            <person name="Pandolfi V."/>
            <person name="Bustamante F.O."/>
            <person name="Brasileiro-Vidal A.C."/>
            <person name="Benko-Iseppon A.M."/>
        </authorList>
    </citation>
    <scope>NUCLEOTIDE SEQUENCE [LARGE SCALE GENOMIC DNA]</scope>
    <source>
        <tissue evidence="2">Leaves</tissue>
    </source>
</reference>